<keyword evidence="3" id="KW-1185">Reference proteome</keyword>
<dbReference type="AlphaFoldDB" id="A0A2M9YR93"/>
<reference evidence="3 4" key="1">
    <citation type="submission" date="2017-07" db="EMBL/GenBank/DDBJ databases">
        <title>Leptospira spp. isolated from tropical soils.</title>
        <authorList>
            <person name="Thibeaux R."/>
            <person name="Iraola G."/>
            <person name="Ferres I."/>
            <person name="Bierque E."/>
            <person name="Girault D."/>
            <person name="Soupe-Gilbert M.-E."/>
            <person name="Picardeau M."/>
            <person name="Goarant C."/>
        </authorList>
    </citation>
    <scope>NUCLEOTIDE SEQUENCE [LARGE SCALE GENOMIC DNA]</scope>
    <source>
        <strain evidence="1 4">FH2-B-C1</strain>
        <strain evidence="2 3">FH2-B-D1</strain>
    </source>
</reference>
<gene>
    <name evidence="2" type="ORF">CH376_03695</name>
    <name evidence="1" type="ORF">CH380_05775</name>
</gene>
<sequence>MDSDPIQTIESDVVRHGFPIHFFSNYDFGSITDKKILLLFLKKRKVKKIRLEYRDIFDSEI</sequence>
<comment type="caution">
    <text evidence="1">The sequence shown here is derived from an EMBL/GenBank/DDBJ whole genome shotgun (WGS) entry which is preliminary data.</text>
</comment>
<dbReference type="Proteomes" id="UP000232149">
    <property type="component" value="Unassembled WGS sequence"/>
</dbReference>
<proteinExistence type="predicted"/>
<evidence type="ECO:0000313" key="2">
    <source>
        <dbReference type="EMBL" id="PJZ63352.1"/>
    </source>
</evidence>
<protein>
    <submittedName>
        <fullName evidence="1">Uncharacterized protein</fullName>
    </submittedName>
</protein>
<dbReference type="EMBL" id="NPDU01000006">
    <property type="protein sequence ID" value="PJZ63352.1"/>
    <property type="molecule type" value="Genomic_DNA"/>
</dbReference>
<evidence type="ECO:0000313" key="4">
    <source>
        <dbReference type="Proteomes" id="UP000232188"/>
    </source>
</evidence>
<organism evidence="1 4">
    <name type="scientific">Leptospira adleri</name>
    <dbReference type="NCBI Taxonomy" id="2023186"/>
    <lineage>
        <taxon>Bacteria</taxon>
        <taxon>Pseudomonadati</taxon>
        <taxon>Spirochaetota</taxon>
        <taxon>Spirochaetia</taxon>
        <taxon>Leptospirales</taxon>
        <taxon>Leptospiraceae</taxon>
        <taxon>Leptospira</taxon>
    </lineage>
</organism>
<dbReference type="Proteomes" id="UP000232188">
    <property type="component" value="Unassembled WGS sequence"/>
</dbReference>
<evidence type="ECO:0000313" key="3">
    <source>
        <dbReference type="Proteomes" id="UP000232149"/>
    </source>
</evidence>
<evidence type="ECO:0000313" key="1">
    <source>
        <dbReference type="EMBL" id="PJZ54029.1"/>
    </source>
</evidence>
<accession>A0A2M9YR93</accession>
<name>A0A2M9YR93_9LEPT</name>
<dbReference type="EMBL" id="NPDV01000004">
    <property type="protein sequence ID" value="PJZ54029.1"/>
    <property type="molecule type" value="Genomic_DNA"/>
</dbReference>